<comment type="caution">
    <text evidence="2">The sequence shown here is derived from an EMBL/GenBank/DDBJ whole genome shotgun (WGS) entry which is preliminary data.</text>
</comment>
<dbReference type="Proteomes" id="UP000324222">
    <property type="component" value="Unassembled WGS sequence"/>
</dbReference>
<evidence type="ECO:0000313" key="2">
    <source>
        <dbReference type="EMBL" id="MPC90356.1"/>
    </source>
</evidence>
<dbReference type="AlphaFoldDB" id="A0A5B7J8L1"/>
<evidence type="ECO:0000313" key="3">
    <source>
        <dbReference type="Proteomes" id="UP000324222"/>
    </source>
</evidence>
<feature type="compositionally biased region" description="Basic and acidic residues" evidence="1">
    <location>
        <begin position="74"/>
        <end position="93"/>
    </location>
</feature>
<accession>A0A5B7J8L1</accession>
<feature type="region of interest" description="Disordered" evidence="1">
    <location>
        <begin position="57"/>
        <end position="102"/>
    </location>
</feature>
<name>A0A5B7J8L1_PORTR</name>
<protein>
    <submittedName>
        <fullName evidence="2">Uncharacterized protein</fullName>
    </submittedName>
</protein>
<evidence type="ECO:0000256" key="1">
    <source>
        <dbReference type="SAM" id="MobiDB-lite"/>
    </source>
</evidence>
<feature type="region of interest" description="Disordered" evidence="1">
    <location>
        <begin position="1"/>
        <end position="20"/>
    </location>
</feature>
<keyword evidence="3" id="KW-1185">Reference proteome</keyword>
<gene>
    <name evidence="2" type="ORF">E2C01_085337</name>
</gene>
<reference evidence="2 3" key="1">
    <citation type="submission" date="2019-05" db="EMBL/GenBank/DDBJ databases">
        <title>Another draft genome of Portunus trituberculatus and its Hox gene families provides insights of decapod evolution.</title>
        <authorList>
            <person name="Jeong J.-H."/>
            <person name="Song I."/>
            <person name="Kim S."/>
            <person name="Choi T."/>
            <person name="Kim D."/>
            <person name="Ryu S."/>
            <person name="Kim W."/>
        </authorList>
    </citation>
    <scope>NUCLEOTIDE SEQUENCE [LARGE SCALE GENOMIC DNA]</scope>
    <source>
        <tissue evidence="2">Muscle</tissue>
    </source>
</reference>
<sequence length="120" mass="13242">MTREIKHDGGREKEGGGRDLEQLCAVVCGKSAVYYHTTHHITRTRTSTPPARLALVQPQLTNSPAPRKMHTRLTPRDALADPPGYEKTEHLPDGEPTTGPLNMNKCIGIVKLGVLLRRNV</sequence>
<organism evidence="2 3">
    <name type="scientific">Portunus trituberculatus</name>
    <name type="common">Swimming crab</name>
    <name type="synonym">Neptunus trituberculatus</name>
    <dbReference type="NCBI Taxonomy" id="210409"/>
    <lineage>
        <taxon>Eukaryota</taxon>
        <taxon>Metazoa</taxon>
        <taxon>Ecdysozoa</taxon>
        <taxon>Arthropoda</taxon>
        <taxon>Crustacea</taxon>
        <taxon>Multicrustacea</taxon>
        <taxon>Malacostraca</taxon>
        <taxon>Eumalacostraca</taxon>
        <taxon>Eucarida</taxon>
        <taxon>Decapoda</taxon>
        <taxon>Pleocyemata</taxon>
        <taxon>Brachyura</taxon>
        <taxon>Eubrachyura</taxon>
        <taxon>Portunoidea</taxon>
        <taxon>Portunidae</taxon>
        <taxon>Portuninae</taxon>
        <taxon>Portunus</taxon>
    </lineage>
</organism>
<dbReference type="EMBL" id="VSRR010084082">
    <property type="protein sequence ID" value="MPC90356.1"/>
    <property type="molecule type" value="Genomic_DNA"/>
</dbReference>
<proteinExistence type="predicted"/>